<proteinExistence type="predicted"/>
<dbReference type="RefSeq" id="WP_244710659.1">
    <property type="nucleotide sequence ID" value="NZ_CP095073.1"/>
</dbReference>
<dbReference type="SMART" id="SM00943">
    <property type="entry name" value="Prim-Pol"/>
    <property type="match status" value="1"/>
</dbReference>
<sequence length="151" mass="16719">MIKKNGRGQVYPQPQVDVDTILKAALAYVNELGWSVFPLKPGSKKPLYKGGFHGATRDVNQIVKWWSETPDANIGVPTGYINNFFVIDVDVKCGDGIETLSNLTDHYGELPETVQGITASKGFHYLFKYHKGVRNEVNIRPSIDVRGQGGI</sequence>
<dbReference type="EMBL" id="CP095073">
    <property type="protein sequence ID" value="UOQ44579.1"/>
    <property type="molecule type" value="Genomic_DNA"/>
</dbReference>
<dbReference type="Pfam" id="PF09250">
    <property type="entry name" value="Prim-Pol"/>
    <property type="match status" value="1"/>
</dbReference>
<name>A0ABY4ELP7_9BACI</name>
<dbReference type="Proteomes" id="UP000831787">
    <property type="component" value="Chromosome"/>
</dbReference>
<evidence type="ECO:0000313" key="2">
    <source>
        <dbReference type="EMBL" id="UOQ44579.1"/>
    </source>
</evidence>
<protein>
    <submittedName>
        <fullName evidence="2">Bifunctional DNA primase/polymerase</fullName>
    </submittedName>
</protein>
<dbReference type="SUPFAM" id="SSF56747">
    <property type="entry name" value="Prim-pol domain"/>
    <property type="match status" value="1"/>
</dbReference>
<dbReference type="Gene3D" id="3.30.720.160">
    <property type="entry name" value="Bifunctional DNA primase/polymerase, N-terminal"/>
    <property type="match status" value="1"/>
</dbReference>
<gene>
    <name evidence="2" type="ORF">MUN89_00945</name>
</gene>
<evidence type="ECO:0000313" key="3">
    <source>
        <dbReference type="Proteomes" id="UP000831787"/>
    </source>
</evidence>
<evidence type="ECO:0000259" key="1">
    <source>
        <dbReference type="SMART" id="SM00943"/>
    </source>
</evidence>
<dbReference type="InterPro" id="IPR015330">
    <property type="entry name" value="DNA_primase/pol_bifunc_N"/>
</dbReference>
<organism evidence="2 3">
    <name type="scientific">Halobacillus salinarum</name>
    <dbReference type="NCBI Taxonomy" id="2932257"/>
    <lineage>
        <taxon>Bacteria</taxon>
        <taxon>Bacillati</taxon>
        <taxon>Bacillota</taxon>
        <taxon>Bacilli</taxon>
        <taxon>Bacillales</taxon>
        <taxon>Bacillaceae</taxon>
        <taxon>Halobacillus</taxon>
    </lineage>
</organism>
<keyword evidence="3" id="KW-1185">Reference proteome</keyword>
<reference evidence="2 3" key="1">
    <citation type="submission" date="2022-04" db="EMBL/GenBank/DDBJ databases">
        <title>Halobacillus sp. isolated from saltern.</title>
        <authorList>
            <person name="Won M."/>
            <person name="Lee C.-M."/>
            <person name="Woen H.-Y."/>
            <person name="Kwon S.-W."/>
        </authorList>
    </citation>
    <scope>NUCLEOTIDE SEQUENCE [LARGE SCALE GENOMIC DNA]</scope>
    <source>
        <strain evidence="2 3">SSBR10-3</strain>
    </source>
</reference>
<feature type="domain" description="DNA primase/polymerase bifunctional N-terminal" evidence="1">
    <location>
        <begin position="25"/>
        <end position="151"/>
    </location>
</feature>
<accession>A0ABY4ELP7</accession>
<dbReference type="CDD" id="cd04859">
    <property type="entry name" value="Prim_Pol"/>
    <property type="match status" value="1"/>
</dbReference>